<dbReference type="STRING" id="388357.GCA_001580365_03644"/>
<accession>A0A512IFA0</accession>
<sequence length="94" mass="9902">MSTHDPAGPVPVPDPVPATTGGTGLETTEEFPADVAGLSLTQLHVLHSKLCRQLDHETLTHPAGAHPLTQDRHQEVVSELDARATTDTDQGAAH</sequence>
<dbReference type="EMBL" id="BJZS01000087">
    <property type="protein sequence ID" value="GEO96384.1"/>
    <property type="molecule type" value="Genomic_DNA"/>
</dbReference>
<dbReference type="Proteomes" id="UP000321103">
    <property type="component" value="Unassembled WGS sequence"/>
</dbReference>
<feature type="region of interest" description="Disordered" evidence="1">
    <location>
        <begin position="61"/>
        <end position="94"/>
    </location>
</feature>
<protein>
    <submittedName>
        <fullName evidence="2">Uncharacterized protein</fullName>
    </submittedName>
</protein>
<evidence type="ECO:0000313" key="3">
    <source>
        <dbReference type="Proteomes" id="UP000321103"/>
    </source>
</evidence>
<evidence type="ECO:0000313" key="2">
    <source>
        <dbReference type="EMBL" id="GEO96384.1"/>
    </source>
</evidence>
<dbReference type="RefSeq" id="WP_222596080.1">
    <property type="nucleotide sequence ID" value="NZ_BJZS01000087.1"/>
</dbReference>
<reference evidence="2 3" key="1">
    <citation type="submission" date="2019-07" db="EMBL/GenBank/DDBJ databases">
        <title>Whole genome shotgun sequence of Kocuria turfanensis NBRC 107627.</title>
        <authorList>
            <person name="Hosoyama A."/>
            <person name="Uohara A."/>
            <person name="Ohji S."/>
            <person name="Ichikawa N."/>
        </authorList>
    </citation>
    <scope>NUCLEOTIDE SEQUENCE [LARGE SCALE GENOMIC DNA]</scope>
    <source>
        <strain evidence="2 3">NBRC 107627</strain>
    </source>
</reference>
<gene>
    <name evidence="2" type="ORF">KTU01_25070</name>
</gene>
<evidence type="ECO:0000256" key="1">
    <source>
        <dbReference type="SAM" id="MobiDB-lite"/>
    </source>
</evidence>
<comment type="caution">
    <text evidence="2">The sequence shown here is derived from an EMBL/GenBank/DDBJ whole genome shotgun (WGS) entry which is preliminary data.</text>
</comment>
<proteinExistence type="predicted"/>
<keyword evidence="3" id="KW-1185">Reference proteome</keyword>
<feature type="compositionally biased region" description="Basic and acidic residues" evidence="1">
    <location>
        <begin position="69"/>
        <end position="86"/>
    </location>
</feature>
<feature type="region of interest" description="Disordered" evidence="1">
    <location>
        <begin position="1"/>
        <end position="29"/>
    </location>
</feature>
<name>A0A512IFA0_9MICC</name>
<dbReference type="AlphaFoldDB" id="A0A512IFA0"/>
<organism evidence="2 3">
    <name type="scientific">Kocuria turfanensis</name>
    <dbReference type="NCBI Taxonomy" id="388357"/>
    <lineage>
        <taxon>Bacteria</taxon>
        <taxon>Bacillati</taxon>
        <taxon>Actinomycetota</taxon>
        <taxon>Actinomycetes</taxon>
        <taxon>Micrococcales</taxon>
        <taxon>Micrococcaceae</taxon>
        <taxon>Kocuria</taxon>
    </lineage>
</organism>